<dbReference type="Proteomes" id="UP000632125">
    <property type="component" value="Unassembled WGS sequence"/>
</dbReference>
<dbReference type="PIRSF" id="PIRSF000812">
    <property type="entry name" value="AAD"/>
    <property type="match status" value="1"/>
</dbReference>
<dbReference type="AlphaFoldDB" id="A0A927CLJ6"/>
<gene>
    <name evidence="1" type="primary">ant(6)</name>
    <name evidence="1" type="ORF">IDH41_10615</name>
</gene>
<dbReference type="InterPro" id="IPR007530">
    <property type="entry name" value="Aminoglycoside_adenylylTfrase"/>
</dbReference>
<dbReference type="NCBIfam" id="NF033084">
    <property type="entry name" value="ANT_6"/>
    <property type="match status" value="1"/>
</dbReference>
<dbReference type="Pfam" id="PF04439">
    <property type="entry name" value="Adenyl_transf"/>
    <property type="match status" value="1"/>
</dbReference>
<dbReference type="InterPro" id="IPR043519">
    <property type="entry name" value="NT_sf"/>
</dbReference>
<dbReference type="RefSeq" id="WP_190860806.1">
    <property type="nucleotide sequence ID" value="NZ_JACXIY010000013.1"/>
</dbReference>
<accession>A0A927CLJ6</accession>
<organism evidence="1 2">
    <name type="scientific">Paenibacillus arenilitoris</name>
    <dbReference type="NCBI Taxonomy" id="2772299"/>
    <lineage>
        <taxon>Bacteria</taxon>
        <taxon>Bacillati</taxon>
        <taxon>Bacillota</taxon>
        <taxon>Bacilli</taxon>
        <taxon>Bacillales</taxon>
        <taxon>Paenibacillaceae</taxon>
        <taxon>Paenibacillus</taxon>
    </lineage>
</organism>
<evidence type="ECO:0000313" key="2">
    <source>
        <dbReference type="Proteomes" id="UP000632125"/>
    </source>
</evidence>
<keyword evidence="2" id="KW-1185">Reference proteome</keyword>
<protein>
    <submittedName>
        <fullName evidence="1">Aminoglycoside 6-adenylyltransferase</fullName>
    </submittedName>
</protein>
<dbReference type="SUPFAM" id="SSF81631">
    <property type="entry name" value="PAP/OAS1 substrate-binding domain"/>
    <property type="match status" value="1"/>
</dbReference>
<name>A0A927CLJ6_9BACL</name>
<dbReference type="Gene3D" id="1.20.120.330">
    <property type="entry name" value="Nucleotidyltransferases domain 2"/>
    <property type="match status" value="1"/>
</dbReference>
<sequence length="284" mass="33192">MRTEREMMNTLLDFAKNDERIRLATLEGSRTNRNIAPDALRDYDISYFVTDMESFKQSDEWLDAFGERIMMQKPEDMELFPPELGNWFSYLILFEDVNKVDLTLIPVGETEQYFRDSDGLAEVLLDKDGLIEDEVIASDRQYWIKKPTARAFDDCCNEFWMVSTYVAKGLARKELLFAIDHLHEVARPNLLRMMAWRIGCEHGFAFSVGKNYKFIDRYLPPEHWEALLSTYTGHDVEAVWRALFECHELFRTYSKAVAGTLGYSYPNYDGVVTAYIGKLREEWG</sequence>
<proteinExistence type="predicted"/>
<reference evidence="1" key="1">
    <citation type="submission" date="2020-09" db="EMBL/GenBank/DDBJ databases">
        <title>A novel bacterium of genus Paenibacillus, isolated from South China Sea.</title>
        <authorList>
            <person name="Huang H."/>
            <person name="Mo K."/>
            <person name="Hu Y."/>
        </authorList>
    </citation>
    <scope>NUCLEOTIDE SEQUENCE</scope>
    <source>
        <strain evidence="1">IB182493</strain>
    </source>
</reference>
<dbReference type="EMBL" id="JACXIY010000013">
    <property type="protein sequence ID" value="MBD2869032.1"/>
    <property type="molecule type" value="Genomic_DNA"/>
</dbReference>
<dbReference type="Gene3D" id="3.30.460.10">
    <property type="entry name" value="Beta Polymerase, domain 2"/>
    <property type="match status" value="1"/>
</dbReference>
<dbReference type="SUPFAM" id="SSF81301">
    <property type="entry name" value="Nucleotidyltransferase"/>
    <property type="match status" value="1"/>
</dbReference>
<comment type="caution">
    <text evidence="1">The sequence shown here is derived from an EMBL/GenBank/DDBJ whole genome shotgun (WGS) entry which is preliminary data.</text>
</comment>
<evidence type="ECO:0000313" key="1">
    <source>
        <dbReference type="EMBL" id="MBD2869032.1"/>
    </source>
</evidence>